<sequence>MFAQQLRKTPVRLVVLAVGFLAVNALFIGPLSALVKQGNPLVSLLTLVLGVAAAFAEVWLYRWVIRKVEHREATELASVDVAALRRGTLLGIGMFSVVMLLITIFGGYDSLSWGSFFSVFATAGMMAAVAVIEEIIFRGILFRLLEQMTGTLGAMIGSAVVFGGLHLINDPTAFWGALAIAIQGGLMLAACYAVTRSLWLPIGLHFGWNFAESGIFGTTVSGSSNSGSGLFHSVLDGPTLISGGDFGPEATIFAVLVCSTLTLHFVRKMTSLSKTEAQELAVA</sequence>
<feature type="transmembrane region" description="Helical" evidence="1">
    <location>
        <begin position="114"/>
        <end position="137"/>
    </location>
</feature>
<evidence type="ECO:0000259" key="2">
    <source>
        <dbReference type="Pfam" id="PF02517"/>
    </source>
</evidence>
<feature type="transmembrane region" description="Helical" evidence="1">
    <location>
        <begin position="89"/>
        <end position="108"/>
    </location>
</feature>
<accession>A0ABP6ZGT0</accession>
<organism evidence="3 4">
    <name type="scientific">Kineosporia mesophila</name>
    <dbReference type="NCBI Taxonomy" id="566012"/>
    <lineage>
        <taxon>Bacteria</taxon>
        <taxon>Bacillati</taxon>
        <taxon>Actinomycetota</taxon>
        <taxon>Actinomycetes</taxon>
        <taxon>Kineosporiales</taxon>
        <taxon>Kineosporiaceae</taxon>
        <taxon>Kineosporia</taxon>
    </lineage>
</organism>
<keyword evidence="1" id="KW-1133">Transmembrane helix</keyword>
<dbReference type="Proteomes" id="UP001501074">
    <property type="component" value="Unassembled WGS sequence"/>
</dbReference>
<evidence type="ECO:0000256" key="1">
    <source>
        <dbReference type="SAM" id="Phobius"/>
    </source>
</evidence>
<feature type="domain" description="CAAX prenyl protease 2/Lysostaphin resistance protein A-like" evidence="2">
    <location>
        <begin position="118"/>
        <end position="210"/>
    </location>
</feature>
<dbReference type="PANTHER" id="PTHR39430">
    <property type="entry name" value="MEMBRANE-ASSOCIATED PROTEASE-RELATED"/>
    <property type="match status" value="1"/>
</dbReference>
<reference evidence="4" key="1">
    <citation type="journal article" date="2019" name="Int. J. Syst. Evol. Microbiol.">
        <title>The Global Catalogue of Microorganisms (GCM) 10K type strain sequencing project: providing services to taxonomists for standard genome sequencing and annotation.</title>
        <authorList>
            <consortium name="The Broad Institute Genomics Platform"/>
            <consortium name="The Broad Institute Genome Sequencing Center for Infectious Disease"/>
            <person name="Wu L."/>
            <person name="Ma J."/>
        </authorList>
    </citation>
    <scope>NUCLEOTIDE SEQUENCE [LARGE SCALE GENOMIC DNA]</scope>
    <source>
        <strain evidence="4">JCM 16902</strain>
    </source>
</reference>
<proteinExistence type="predicted"/>
<feature type="transmembrane region" description="Helical" evidence="1">
    <location>
        <begin position="149"/>
        <end position="168"/>
    </location>
</feature>
<keyword evidence="1" id="KW-0472">Membrane</keyword>
<dbReference type="PANTHER" id="PTHR39430:SF1">
    <property type="entry name" value="PROTEASE"/>
    <property type="match status" value="1"/>
</dbReference>
<dbReference type="EMBL" id="BAAAZO010000003">
    <property type="protein sequence ID" value="GAA3608867.1"/>
    <property type="molecule type" value="Genomic_DNA"/>
</dbReference>
<dbReference type="Pfam" id="PF02517">
    <property type="entry name" value="Rce1-like"/>
    <property type="match status" value="1"/>
</dbReference>
<keyword evidence="4" id="KW-1185">Reference proteome</keyword>
<evidence type="ECO:0000313" key="3">
    <source>
        <dbReference type="EMBL" id="GAA3608867.1"/>
    </source>
</evidence>
<feature type="transmembrane region" description="Helical" evidence="1">
    <location>
        <begin position="174"/>
        <end position="195"/>
    </location>
</feature>
<dbReference type="InterPro" id="IPR003675">
    <property type="entry name" value="Rce1/LyrA-like_dom"/>
</dbReference>
<protein>
    <submittedName>
        <fullName evidence="3">Type II CAAX endopeptidase family protein</fullName>
    </submittedName>
</protein>
<name>A0ABP6ZGT0_9ACTN</name>
<comment type="caution">
    <text evidence="3">The sequence shown here is derived from an EMBL/GenBank/DDBJ whole genome shotgun (WGS) entry which is preliminary data.</text>
</comment>
<dbReference type="RefSeq" id="WP_231483557.1">
    <property type="nucleotide sequence ID" value="NZ_BAAAZO010000003.1"/>
</dbReference>
<gene>
    <name evidence="3" type="ORF">GCM10022223_26130</name>
</gene>
<feature type="transmembrane region" description="Helical" evidence="1">
    <location>
        <begin position="12"/>
        <end position="35"/>
    </location>
</feature>
<keyword evidence="1" id="KW-0812">Transmembrane</keyword>
<feature type="transmembrane region" description="Helical" evidence="1">
    <location>
        <begin position="41"/>
        <end position="61"/>
    </location>
</feature>
<evidence type="ECO:0000313" key="4">
    <source>
        <dbReference type="Proteomes" id="UP001501074"/>
    </source>
</evidence>